<dbReference type="InterPro" id="IPR026960">
    <property type="entry name" value="RVT-Znf"/>
</dbReference>
<dbReference type="CDD" id="cd01650">
    <property type="entry name" value="RT_nLTR_like"/>
    <property type="match status" value="1"/>
</dbReference>
<feature type="region of interest" description="Disordered" evidence="3">
    <location>
        <begin position="1915"/>
        <end position="2016"/>
    </location>
</feature>
<proteinExistence type="predicted"/>
<dbReference type="Pfam" id="PF00078">
    <property type="entry name" value="RVT_1"/>
    <property type="match status" value="1"/>
</dbReference>
<dbReference type="PANTHER" id="PTHR11125">
    <property type="entry name" value="SUPPRESSOR OF TY 5"/>
    <property type="match status" value="1"/>
</dbReference>
<accession>A0ABY9D0Q3</accession>
<feature type="compositionally biased region" description="Polar residues" evidence="3">
    <location>
        <begin position="2582"/>
        <end position="2609"/>
    </location>
</feature>
<sequence length="2975" mass="327283">MEASSPVESPMHAFELSLPVKARKSTQLEASHLVEVPTAVKELPSPAEARNKKGTPALPPISLRGDPSSSSSSFWDTGLERGREPGSRPLSPMARDVEVTPNPLSIMLRDGSTVILSTTPTSDLENNMAKQRDSSDYPPDEEGWSEEELSKLLHFSQVLGMPVEGHEVEILELLSKLKLRTGSNSLRKRRKKKKSCSTRFERELKRLECSVSYKGTSGISKRSGLHDCDKRKLIKGVVRNQKADLVCLLETKVKDVSTQLVNSVGVGRFLNWASVDARGTAGGLLLIWDNRVLENLEVESGGYSISVRFRNCSDGFSWVFSGVYGPVIGSEKEDFWEELGAIRGLWEDPWCIGGDFNAVRYPEERRNAPRLTADMRRFSEVIGELGLRDIPLAGGPFTWIGGLNSQAASRLDRFLISDQWEDHFSAISQSALPRLVSDHSPIILEAGGFSSGKNPFRFENMWLKIEGFKDLVKSWWNGYSVEGFSSHCIAEKLKALKKDLKKWNKEVVGNVSFNRAEALSRLQQWEAKENENALTPEDLEAKNLDLEEYKKWALLEETSWRQKSREIWLREGDKNTKYFHKMANARARRNFLSKIKVNGVYLSSLAEIKEGVCNAYQTLLSDPGDWRPSINGLNFKELGEGLASSLEVMFSEEEIFAALSSFCGDKAPGPDGFTMAFWLFCWDVVKPEIIGLFREFYLHGTFQRSLNSTFLLLIPKKEGTEDLKDFRPISLVGSVYKLLAKVLANRLKTVMGEVISDSQHAFVHGRQILDAVLIANEALDSRLKDNIPGLLLKMDIEKAFDHVNWNFLMEVMSKMGFGHRWINWIKWCCSTTSFSILINGSPSGFFRSSRGLRQGDPLSPYLFLLAMEALSQLLSRARNGNFISGFRVGGRGSEGLVVSHLLFADDTLIFCDADADQLQYLSWTFMWFEAISGLKVNLNKTEAIPVGEDIPMETLAAVLGGKIGSLPTSYLGLPLGAPYKSIRVWDAVEERFRKRLSLWKRQYLSKGGRLTLLKSTLSSLPTYFLSLFVIPKRVCARLEKIQRDFLWGGGALEKKPHLVSWKVVCADKKKGGLGIRSLATFNKALLGKWLWRFANENEPLWKQIILSKYDLQEGGWCSKDARNRYGVGVWKAIRKGWENFRSHSRFIIGDGTKVKFWKDLWCGNQSLKETFPILFNLSVNKEGWVAEAWEEDEGGGSWGLRFNRHLNDWEVGEVESLLSKLHPLTIRRGVEDMFRWKENKIGTFSVKSFYSSFSRDSKPPFPARTIWTPWVPIRASFFGWEAAWNRLLTTDRLKRIGWSIPNRCFLCKHKEETTDHLLLFYFLEDGFNTGLKVKNEPGKAHNLPFFPKEEELSEEELEKMLEERYKDGSKFVTYAEDDYETKRSVQRNSLIPSIKDPTIWKVKCMVGRERLSAFCLMQKYVDLQSLGTKLQIISAFSVEHVKGFIYIEADKQCDINEACKGLCSIYTSRVAPVPKNEVTHLLSVRSKCNEISEGTWARMKNGKYKGDLAQIVVVSDAQKKATVKLIPRIDLQAMAEKFGGGVSAKKRNNPAPRLISSSELEEFRPLIQYRRDRDTGKLFEILDGQMLKDGYLYKKVSIDSLSCWGVTPSEEELHKFTPSSNEESVDLEWLSQLYGERKQKRTTKSDKGGEKGEGSSGSSMVNSFELHDLVCFGRKDFGIVIGMEKDDNYKILKDGPEGPVVQTVVLHELKNPLFENKFTALDQHMKTISINDTLKVLEGPLKGRQGLVKKIYRGVIFLYDENETENNGYFCSKSQMCEKIKLYGDACNEKGGESGPSGFEDFTSSPQSPLSPKKPWQARENNRDFNRGDKDGMFSVGQTLRIRVGPLKGYLCRVLAIRYSDVTVKLDSQHKVLTVKCEHLSEVRGKGFSVSISDNPESSSLKSFGLLGTQDSARDWVDGAGTSAESDRWNTGETSAERSSWPSFPASNFSLQPESNSANPFGSVDNDSKKDMGDASWEIKSTPNQKSSWGAATTSKTVADSDQVGGWGKSENSWNKSATTALGSSVADGWEKAKLSNVDQAGSSKGAGNNWGDKTVADSDQGGSWGKGENCLDKSAATTNFGSSATDNWGKAKLSSSGQAGSSKGAGGNWDNKIVADGDQVGGWGKSENCWNRSAVTTGFGSSASDSWEKSKVSDSNQAGSLKDAGDNWGKGKNVAGTPSNGWNDATTGNDQLDAWGKGKNVGEASCWEKSKSPSIGEDRWNNGGPGWNQQKSGDKREDTGGGDGSTWGKALESQEKGSGSSASKVDWKSSAARPENQTGGWAQQEGVGEDESGWRKGGFSSQDQKGSWNKPKTFDVTRGSAWNQQADGTNEDFKGGSDQNGSWGKPNGFSGDREFDRGNGSGGRWGRGGRRGGRDQFGIGRSFGRGQSSGWNKESQENTWTGDGASSGNQSSWSHDRASGWGQGKTFDEGRKDGGWKRENASHEDNGSSWSKKWGGGKETSESGEKHSKSSDWSNPNASNKGMSSGWNNKFNANEETGGTGDHDGGWNKRKAPGEHQKTPWKTNESNLDGNPSGFQGQDHWGTPKPPQDKSSGWNHKSIDNEKDGDGKDQGDGWNSRKTSDASSASRWGQSSGWKNGISSDAGGNQDSDWGRKSNWNPGGGNEYENDTSDNRERGGNWRGGRGNSGRGGFGGRGGSERGGFGGRGGSDRGGFGGRGGSDRGGFGGRGGSDRGGFRGRGRSDRGGFGGRGRSDRGGFGGGGDSDRGGFGGRGRGRRDQSGGWNNRNNSGENNKSFEWNKGSNNNGEGWKGHDGAVSWGQGGGDKGPRNWNSGTGGTSNQYGGWNQSKGVVESSGTGSQAGSWNKGASPAKDYGGSSVEASNLNSQSSGWNKGSAQTSVAVVSNDQGNDWKQSNASGKGQWSAGNQSIAGAQADAWDKQGSGWNRETSTGSGSMTRDGAETWNQSKAPDGAQSSAWNQTKNSKEGTSNFREATDSWGKAAANSWSKEKDGSSKGGW</sequence>
<keyword evidence="2" id="KW-0539">Nucleus</keyword>
<feature type="compositionally biased region" description="Polar residues" evidence="3">
    <location>
        <begin position="2788"/>
        <end position="2821"/>
    </location>
</feature>
<dbReference type="EMBL" id="CP126660">
    <property type="protein sequence ID" value="WKA01204.1"/>
    <property type="molecule type" value="Genomic_DNA"/>
</dbReference>
<dbReference type="Pfam" id="PF23037">
    <property type="entry name" value="KOWx_SPT5"/>
    <property type="match status" value="1"/>
</dbReference>
<dbReference type="InterPro" id="IPR036691">
    <property type="entry name" value="Endo/exonu/phosph_ase_sf"/>
</dbReference>
<feature type="compositionally biased region" description="Polar residues" evidence="3">
    <location>
        <begin position="2129"/>
        <end position="2146"/>
    </location>
</feature>
<feature type="region of interest" description="Disordered" evidence="3">
    <location>
        <begin position="1794"/>
        <end position="1830"/>
    </location>
</feature>
<dbReference type="InterPro" id="IPR041977">
    <property type="entry name" value="KOW_Spt5_4"/>
</dbReference>
<feature type="compositionally biased region" description="Low complexity" evidence="3">
    <location>
        <begin position="1804"/>
        <end position="1815"/>
    </location>
</feature>
<evidence type="ECO:0000256" key="3">
    <source>
        <dbReference type="SAM" id="MobiDB-lite"/>
    </source>
</evidence>
<feature type="domain" description="Reverse transcriptase" evidence="4">
    <location>
        <begin position="695"/>
        <end position="975"/>
    </location>
</feature>
<feature type="compositionally biased region" description="Gly residues" evidence="3">
    <location>
        <begin position="2704"/>
        <end position="2731"/>
    </location>
</feature>
<feature type="compositionally biased region" description="Basic and acidic residues" evidence="3">
    <location>
        <begin position="2689"/>
        <end position="2703"/>
    </location>
</feature>
<dbReference type="CDD" id="cd06081">
    <property type="entry name" value="KOW_Spt5_1"/>
    <property type="match status" value="1"/>
</dbReference>
<feature type="compositionally biased region" description="Polar residues" evidence="3">
    <location>
        <begin position="2386"/>
        <end position="2414"/>
    </location>
</feature>
<feature type="compositionally biased region" description="Polar residues" evidence="3">
    <location>
        <begin position="2900"/>
        <end position="2913"/>
    </location>
</feature>
<feature type="compositionally biased region" description="Gly residues" evidence="3">
    <location>
        <begin position="2638"/>
        <end position="2688"/>
    </location>
</feature>
<comment type="subcellular location">
    <subcellularLocation>
        <location evidence="1">Nucleus</location>
    </subcellularLocation>
</comment>
<protein>
    <recommendedName>
        <fullName evidence="4">Reverse transcriptase domain-containing protein</fullName>
    </recommendedName>
</protein>
<feature type="compositionally biased region" description="Basic and acidic residues" evidence="3">
    <location>
        <begin position="2207"/>
        <end position="2221"/>
    </location>
</feature>
<dbReference type="Pfam" id="PF03439">
    <property type="entry name" value="Spt5-NGN"/>
    <property type="match status" value="1"/>
</dbReference>
<feature type="region of interest" description="Disordered" evidence="3">
    <location>
        <begin position="37"/>
        <end position="96"/>
    </location>
</feature>
<dbReference type="InterPro" id="IPR039385">
    <property type="entry name" value="NGN_Euk"/>
</dbReference>
<evidence type="ECO:0000313" key="5">
    <source>
        <dbReference type="EMBL" id="WKA01204.1"/>
    </source>
</evidence>
<feature type="compositionally biased region" description="Polar residues" evidence="3">
    <location>
        <begin position="2076"/>
        <end position="2087"/>
    </location>
</feature>
<feature type="compositionally biased region" description="Basic and acidic residues" evidence="3">
    <location>
        <begin position="1820"/>
        <end position="1830"/>
    </location>
</feature>
<evidence type="ECO:0000256" key="2">
    <source>
        <dbReference type="ARBA" id="ARBA00023242"/>
    </source>
</evidence>
<dbReference type="Pfam" id="PF23290">
    <property type="entry name" value="KOW5_SPT5"/>
    <property type="match status" value="1"/>
</dbReference>
<dbReference type="InterPro" id="IPR041978">
    <property type="entry name" value="KOW_Spt5_5"/>
</dbReference>
<dbReference type="InterPro" id="IPR039659">
    <property type="entry name" value="SPT5"/>
</dbReference>
<reference evidence="5 6" key="1">
    <citation type="journal article" date="2023" name="Hortic Res">
        <title>The complete reference genome for grapevine (Vitis vinifera L.) genetics and breeding.</title>
        <authorList>
            <person name="Shi X."/>
            <person name="Cao S."/>
            <person name="Wang X."/>
            <person name="Huang S."/>
            <person name="Wang Y."/>
            <person name="Liu Z."/>
            <person name="Liu W."/>
            <person name="Leng X."/>
            <person name="Peng Y."/>
            <person name="Wang N."/>
            <person name="Wang Y."/>
            <person name="Ma Z."/>
            <person name="Xu X."/>
            <person name="Zhang F."/>
            <person name="Xue H."/>
            <person name="Zhong H."/>
            <person name="Wang Y."/>
            <person name="Zhang K."/>
            <person name="Velt A."/>
            <person name="Avia K."/>
            <person name="Holtgrawe D."/>
            <person name="Grimplet J."/>
            <person name="Matus J.T."/>
            <person name="Ware D."/>
            <person name="Wu X."/>
            <person name="Wang H."/>
            <person name="Liu C."/>
            <person name="Fang Y."/>
            <person name="Rustenholz C."/>
            <person name="Cheng Z."/>
            <person name="Xiao H."/>
            <person name="Zhou Y."/>
        </authorList>
    </citation>
    <scope>NUCLEOTIDE SEQUENCE [LARGE SCALE GENOMIC DNA]</scope>
    <source>
        <strain evidence="6">cv. Pinot noir / PN40024</strain>
        <tissue evidence="5">Leaf</tissue>
    </source>
</reference>
<dbReference type="Gene3D" id="3.60.10.10">
    <property type="entry name" value="Endonuclease/exonuclease/phosphatase"/>
    <property type="match status" value="1"/>
</dbReference>
<dbReference type="Pfam" id="PF23291">
    <property type="entry name" value="KOW4_SPT5"/>
    <property type="match status" value="1"/>
</dbReference>
<feature type="region of interest" description="Disordered" evidence="3">
    <location>
        <begin position="124"/>
        <end position="143"/>
    </location>
</feature>
<dbReference type="PROSITE" id="PS50878">
    <property type="entry name" value="RT_POL"/>
    <property type="match status" value="1"/>
</dbReference>
<feature type="compositionally biased region" description="Polar residues" evidence="3">
    <location>
        <begin position="1931"/>
        <end position="1960"/>
    </location>
</feature>
<dbReference type="Gene3D" id="2.30.30.30">
    <property type="match status" value="1"/>
</dbReference>
<organism evidence="5 6">
    <name type="scientific">Vitis vinifera</name>
    <name type="common">Grape</name>
    <dbReference type="NCBI Taxonomy" id="29760"/>
    <lineage>
        <taxon>Eukaryota</taxon>
        <taxon>Viridiplantae</taxon>
        <taxon>Streptophyta</taxon>
        <taxon>Embryophyta</taxon>
        <taxon>Tracheophyta</taxon>
        <taxon>Spermatophyta</taxon>
        <taxon>Magnoliopsida</taxon>
        <taxon>eudicotyledons</taxon>
        <taxon>Gunneridae</taxon>
        <taxon>Pentapetalae</taxon>
        <taxon>rosids</taxon>
        <taxon>Vitales</taxon>
        <taxon>Vitaceae</taxon>
        <taxon>Viteae</taxon>
        <taxon>Vitis</taxon>
    </lineage>
</organism>
<dbReference type="Gene3D" id="3.30.70.940">
    <property type="entry name" value="NusG, N-terminal domain"/>
    <property type="match status" value="1"/>
</dbReference>
<feature type="compositionally biased region" description="Basic and acidic residues" evidence="3">
    <location>
        <begin position="2460"/>
        <end position="2471"/>
    </location>
</feature>
<dbReference type="CDD" id="cd06084">
    <property type="entry name" value="KOW_Spt5_4"/>
    <property type="match status" value="1"/>
</dbReference>
<dbReference type="SUPFAM" id="SSF56672">
    <property type="entry name" value="DNA/RNA polymerases"/>
    <property type="match status" value="1"/>
</dbReference>
<keyword evidence="6" id="KW-1185">Reference proteome</keyword>
<dbReference type="InterPro" id="IPR005100">
    <property type="entry name" value="NGN-domain"/>
</dbReference>
<dbReference type="PANTHER" id="PTHR11125:SF8">
    <property type="entry name" value="PROTEIN RNA-DIRECTED DNA METHYLATION 3"/>
    <property type="match status" value="1"/>
</dbReference>
<feature type="compositionally biased region" description="Polar residues" evidence="3">
    <location>
        <begin position="2037"/>
        <end position="2047"/>
    </location>
</feature>
<dbReference type="SMART" id="SM00739">
    <property type="entry name" value="KOW"/>
    <property type="match status" value="3"/>
</dbReference>
<feature type="compositionally biased region" description="Polar residues" evidence="3">
    <location>
        <begin position="2473"/>
        <end position="2495"/>
    </location>
</feature>
<evidence type="ECO:0000259" key="4">
    <source>
        <dbReference type="PROSITE" id="PS50878"/>
    </source>
</evidence>
<feature type="compositionally biased region" description="Basic and acidic residues" evidence="3">
    <location>
        <begin position="2964"/>
        <end position="2975"/>
    </location>
</feature>
<dbReference type="SUPFAM" id="SSF56219">
    <property type="entry name" value="DNase I-like"/>
    <property type="match status" value="1"/>
</dbReference>
<feature type="compositionally biased region" description="Polar residues" evidence="3">
    <location>
        <begin position="2920"/>
        <end position="2949"/>
    </location>
</feature>
<dbReference type="CDD" id="cd09888">
    <property type="entry name" value="NGN_Euk"/>
    <property type="match status" value="1"/>
</dbReference>
<feature type="compositionally biased region" description="Polar residues" evidence="3">
    <location>
        <begin position="1979"/>
        <end position="2000"/>
    </location>
</feature>
<feature type="compositionally biased region" description="Low complexity" evidence="3">
    <location>
        <begin position="2739"/>
        <end position="2754"/>
    </location>
</feature>
<feature type="compositionally biased region" description="Polar residues" evidence="3">
    <location>
        <begin position="2521"/>
        <end position="2537"/>
    </location>
</feature>
<evidence type="ECO:0000256" key="1">
    <source>
        <dbReference type="ARBA" id="ARBA00004123"/>
    </source>
</evidence>
<dbReference type="InterPro" id="IPR036735">
    <property type="entry name" value="NGN_dom_sf"/>
</dbReference>
<feature type="compositionally biased region" description="Basic and acidic residues" evidence="3">
    <location>
        <begin position="2427"/>
        <end position="2447"/>
    </location>
</feature>
<dbReference type="InterPro" id="IPR000477">
    <property type="entry name" value="RT_dom"/>
</dbReference>
<dbReference type="InterPro" id="IPR057936">
    <property type="entry name" value="KOWx_Spt5"/>
</dbReference>
<feature type="compositionally biased region" description="Polar residues" evidence="3">
    <location>
        <begin position="2837"/>
        <end position="2888"/>
    </location>
</feature>
<dbReference type="Pfam" id="PF13966">
    <property type="entry name" value="zf-RVT"/>
    <property type="match status" value="1"/>
</dbReference>
<evidence type="ECO:0000313" key="6">
    <source>
        <dbReference type="Proteomes" id="UP001227230"/>
    </source>
</evidence>
<feature type="compositionally biased region" description="Basic and acidic residues" evidence="3">
    <location>
        <begin position="2558"/>
        <end position="2572"/>
    </location>
</feature>
<feature type="compositionally biased region" description="Basic and acidic residues" evidence="3">
    <location>
        <begin position="1643"/>
        <end position="1653"/>
    </location>
</feature>
<dbReference type="Proteomes" id="UP001227230">
    <property type="component" value="Chromosome 13"/>
</dbReference>
<feature type="region of interest" description="Disordered" evidence="3">
    <location>
        <begin position="1638"/>
        <end position="1659"/>
    </location>
</feature>
<dbReference type="InterPro" id="IPR005824">
    <property type="entry name" value="KOW"/>
</dbReference>
<gene>
    <name evidence="5" type="ORF">VitviT2T_019496</name>
</gene>
<dbReference type="InterPro" id="IPR043502">
    <property type="entry name" value="DNA/RNA_pol_sf"/>
</dbReference>
<feature type="compositionally biased region" description="Low complexity" evidence="3">
    <location>
        <begin position="2091"/>
        <end position="2103"/>
    </location>
</feature>
<feature type="region of interest" description="Disordered" evidence="3">
    <location>
        <begin position="2037"/>
        <end position="2975"/>
    </location>
</feature>
<feature type="compositionally biased region" description="Polar residues" evidence="3">
    <location>
        <begin position="2177"/>
        <end position="2191"/>
    </location>
</feature>
<feature type="compositionally biased region" description="Basic and acidic residues" evidence="3">
    <location>
        <begin position="2502"/>
        <end position="2519"/>
    </location>
</feature>
<dbReference type="InterPro" id="IPR041973">
    <property type="entry name" value="KOW_Spt5_1"/>
</dbReference>
<dbReference type="InterPro" id="IPR014722">
    <property type="entry name" value="Rib_uL2_dom2"/>
</dbReference>
<dbReference type="Pfam" id="PF23042">
    <property type="entry name" value="KOW1_SPT5"/>
    <property type="match status" value="1"/>
</dbReference>
<name>A0ABY9D0Q3_VITVI</name>